<dbReference type="CDD" id="cd06627">
    <property type="entry name" value="STKc_Cdc7_like"/>
    <property type="match status" value="1"/>
</dbReference>
<evidence type="ECO:0000313" key="9">
    <source>
        <dbReference type="EMBL" id="KAG1550867.1"/>
    </source>
</evidence>
<feature type="compositionally biased region" description="Polar residues" evidence="7">
    <location>
        <begin position="40"/>
        <end position="49"/>
    </location>
</feature>
<dbReference type="GO" id="GO:0004709">
    <property type="term" value="F:MAP kinase kinase kinase activity"/>
    <property type="evidence" value="ECO:0007669"/>
    <property type="project" value="TreeGrafter"/>
</dbReference>
<feature type="compositionally biased region" description="Polar residues" evidence="7">
    <location>
        <begin position="109"/>
        <end position="124"/>
    </location>
</feature>
<dbReference type="InterPro" id="IPR011009">
    <property type="entry name" value="Kinase-like_dom_sf"/>
</dbReference>
<dbReference type="FunFam" id="1.10.510.10:FF:000571">
    <property type="entry name" value="Maternal embryonic leucine zipper kinase"/>
    <property type="match status" value="1"/>
</dbReference>
<dbReference type="GO" id="GO:0005737">
    <property type="term" value="C:cytoplasm"/>
    <property type="evidence" value="ECO:0007669"/>
    <property type="project" value="TreeGrafter"/>
</dbReference>
<protein>
    <recommendedName>
        <fullName evidence="8">Protein kinase domain-containing protein</fullName>
    </recommendedName>
</protein>
<dbReference type="InterPro" id="IPR001245">
    <property type="entry name" value="Ser-Thr/Tyr_kinase_cat_dom"/>
</dbReference>
<evidence type="ECO:0000256" key="2">
    <source>
        <dbReference type="ARBA" id="ARBA00022679"/>
    </source>
</evidence>
<evidence type="ECO:0000256" key="6">
    <source>
        <dbReference type="PROSITE-ProRule" id="PRU10141"/>
    </source>
</evidence>
<feature type="compositionally biased region" description="Basic and acidic residues" evidence="7">
    <location>
        <begin position="1"/>
        <end position="31"/>
    </location>
</feature>
<dbReference type="PROSITE" id="PS00108">
    <property type="entry name" value="PROTEIN_KINASE_ST"/>
    <property type="match status" value="1"/>
</dbReference>
<dbReference type="SUPFAM" id="SSF56112">
    <property type="entry name" value="Protein kinase-like (PK-like)"/>
    <property type="match status" value="1"/>
</dbReference>
<dbReference type="InterPro" id="IPR017441">
    <property type="entry name" value="Protein_kinase_ATP_BS"/>
</dbReference>
<dbReference type="PROSITE" id="PS50011">
    <property type="entry name" value="PROTEIN_KINASE_DOM"/>
    <property type="match status" value="1"/>
</dbReference>
<evidence type="ECO:0000256" key="3">
    <source>
        <dbReference type="ARBA" id="ARBA00022741"/>
    </source>
</evidence>
<dbReference type="PRINTS" id="PR00109">
    <property type="entry name" value="TYRKINASE"/>
</dbReference>
<dbReference type="PANTHER" id="PTHR48016">
    <property type="entry name" value="MAP KINASE KINASE KINASE SSK2-RELATED-RELATED"/>
    <property type="match status" value="1"/>
</dbReference>
<keyword evidence="2" id="KW-0808">Transferase</keyword>
<keyword evidence="3 6" id="KW-0547">Nucleotide-binding</keyword>
<evidence type="ECO:0000313" key="10">
    <source>
        <dbReference type="Proteomes" id="UP000717996"/>
    </source>
</evidence>
<feature type="compositionally biased region" description="Basic and acidic residues" evidence="7">
    <location>
        <begin position="59"/>
        <end position="76"/>
    </location>
</feature>
<dbReference type="SMART" id="SM00220">
    <property type="entry name" value="S_TKc"/>
    <property type="match status" value="1"/>
</dbReference>
<feature type="region of interest" description="Disordered" evidence="7">
    <location>
        <begin position="109"/>
        <end position="130"/>
    </location>
</feature>
<dbReference type="InterPro" id="IPR008271">
    <property type="entry name" value="Ser/Thr_kinase_AS"/>
</dbReference>
<keyword evidence="5 6" id="KW-0067">ATP-binding</keyword>
<accession>A0A9P6YKU0</accession>
<dbReference type="Pfam" id="PF00069">
    <property type="entry name" value="Pkinase"/>
    <property type="match status" value="1"/>
</dbReference>
<feature type="binding site" evidence="6">
    <location>
        <position position="212"/>
    </location>
    <ligand>
        <name>ATP</name>
        <dbReference type="ChEBI" id="CHEBI:30616"/>
    </ligand>
</feature>
<gene>
    <name evidence="9" type="ORF">G6F51_002193</name>
</gene>
<dbReference type="EMBL" id="JAANIT010000183">
    <property type="protein sequence ID" value="KAG1550867.1"/>
    <property type="molecule type" value="Genomic_DNA"/>
</dbReference>
<evidence type="ECO:0000259" key="8">
    <source>
        <dbReference type="PROSITE" id="PS50011"/>
    </source>
</evidence>
<dbReference type="PROSITE" id="PS00107">
    <property type="entry name" value="PROTEIN_KINASE_ATP"/>
    <property type="match status" value="1"/>
</dbReference>
<dbReference type="OrthoDB" id="8693905at2759"/>
<feature type="domain" description="Protein kinase" evidence="8">
    <location>
        <begin position="183"/>
        <end position="437"/>
    </location>
</feature>
<evidence type="ECO:0000256" key="1">
    <source>
        <dbReference type="ARBA" id="ARBA00022527"/>
    </source>
</evidence>
<dbReference type="Gene3D" id="1.10.510.10">
    <property type="entry name" value="Transferase(Phosphotransferase) domain 1"/>
    <property type="match status" value="1"/>
</dbReference>
<organism evidence="9 10">
    <name type="scientific">Rhizopus oryzae</name>
    <name type="common">Mucormycosis agent</name>
    <name type="synonym">Rhizopus arrhizus var. delemar</name>
    <dbReference type="NCBI Taxonomy" id="64495"/>
    <lineage>
        <taxon>Eukaryota</taxon>
        <taxon>Fungi</taxon>
        <taxon>Fungi incertae sedis</taxon>
        <taxon>Mucoromycota</taxon>
        <taxon>Mucoromycotina</taxon>
        <taxon>Mucoromycetes</taxon>
        <taxon>Mucorales</taxon>
        <taxon>Mucorineae</taxon>
        <taxon>Rhizopodaceae</taxon>
        <taxon>Rhizopus</taxon>
    </lineage>
</organism>
<keyword evidence="1" id="KW-0723">Serine/threonine-protein kinase</keyword>
<evidence type="ECO:0000256" key="7">
    <source>
        <dbReference type="SAM" id="MobiDB-lite"/>
    </source>
</evidence>
<dbReference type="InterPro" id="IPR050538">
    <property type="entry name" value="MAP_kinase_kinase_kinase"/>
</dbReference>
<keyword evidence="4" id="KW-0418">Kinase</keyword>
<dbReference type="PANTHER" id="PTHR48016:SF4">
    <property type="entry name" value="PROTEIN KINASE DOMAIN-CONTAINING PROTEIN"/>
    <property type="match status" value="1"/>
</dbReference>
<comment type="caution">
    <text evidence="9">The sequence shown here is derived from an EMBL/GenBank/DDBJ whole genome shotgun (WGS) entry which is preliminary data.</text>
</comment>
<dbReference type="Proteomes" id="UP000717996">
    <property type="component" value="Unassembled WGS sequence"/>
</dbReference>
<evidence type="ECO:0000256" key="4">
    <source>
        <dbReference type="ARBA" id="ARBA00022777"/>
    </source>
</evidence>
<feature type="region of interest" description="Disordered" evidence="7">
    <location>
        <begin position="1"/>
        <end position="81"/>
    </location>
</feature>
<sequence length="549" mass="62620">MNEIFAKDFEQEDQERQERRKEDESCNKKSTEDDDDMYYTKNSNTSSGDSGYGTHHQRTKENRMKAQDVFESVEKKSSRKNSINSSKLSLFFSTKSRNKKEPHFVKFQTWSNSNNKFNHSQEQQQLHRKSSSTVHGSPIEEVHQPELMLLPIARRKSSSSLDDATCTNHLKLFDEYGNLQAKYKLGNVIGKGHFGTVYRALDLLSGKTVAIKQIDLKSSKKQDIKDMIQEAKLLSSLVHPNIVKYEGFIQTQDHINIVLEYVENGSLLNTLKSFGNSLPEHLVACYCQRILKGLTYLHQQHVVHCDLKAANILTTKSGDVKLSDFGVSLNLKLKKNEDENVVSGTPFWMSPEVIELKGASIKSDIWSLGCTIIELCTGKPPYSDLMAMSAMFKIVEEDHPPIPNNISTELKDFLKLCFKKDPSQRPSTNELLRHTWILQQQPLDIISSTSSSSMLIKKSTAHKNCTFPKEAGTCKACDLPIKRNAFVCKDFCGYICHKQCNTLDRNPKPTISASTQFRDKFSISKLIITRTHEQSQKWWKRKPSPKEIR</sequence>
<dbReference type="InterPro" id="IPR000719">
    <property type="entry name" value="Prot_kinase_dom"/>
</dbReference>
<dbReference type="GO" id="GO:0005524">
    <property type="term" value="F:ATP binding"/>
    <property type="evidence" value="ECO:0007669"/>
    <property type="project" value="UniProtKB-UniRule"/>
</dbReference>
<dbReference type="AlphaFoldDB" id="A0A9P6YKU0"/>
<proteinExistence type="predicted"/>
<reference evidence="9" key="1">
    <citation type="journal article" date="2020" name="Microb. Genom.">
        <title>Genetic diversity of clinical and environmental Mucorales isolates obtained from an investigation of mucormycosis cases among solid organ transplant recipients.</title>
        <authorList>
            <person name="Nguyen M.H."/>
            <person name="Kaul D."/>
            <person name="Muto C."/>
            <person name="Cheng S.J."/>
            <person name="Richter R.A."/>
            <person name="Bruno V.M."/>
            <person name="Liu G."/>
            <person name="Beyhan S."/>
            <person name="Sundermann A.J."/>
            <person name="Mounaud S."/>
            <person name="Pasculle A.W."/>
            <person name="Nierman W.C."/>
            <person name="Driscoll E."/>
            <person name="Cumbie R."/>
            <person name="Clancy C.J."/>
            <person name="Dupont C.L."/>
        </authorList>
    </citation>
    <scope>NUCLEOTIDE SEQUENCE</scope>
    <source>
        <strain evidence="9">GL16</strain>
    </source>
</reference>
<name>A0A9P6YKU0_RHIOR</name>
<dbReference type="FunFam" id="3.30.200.20:FF:000042">
    <property type="entry name" value="Aurora kinase A"/>
    <property type="match status" value="1"/>
</dbReference>
<evidence type="ECO:0000256" key="5">
    <source>
        <dbReference type="ARBA" id="ARBA00022840"/>
    </source>
</evidence>